<comment type="similarity">
    <text evidence="1">Belongs to the NAD(P)-dependent epimerase/dehydratase family.</text>
</comment>
<evidence type="ECO:0000256" key="2">
    <source>
        <dbReference type="ARBA" id="ARBA00023027"/>
    </source>
</evidence>
<keyword evidence="6" id="KW-1185">Reference proteome</keyword>
<dbReference type="Pfam" id="PF01370">
    <property type="entry name" value="Epimerase"/>
    <property type="match status" value="1"/>
</dbReference>
<dbReference type="AlphaFoldDB" id="A0A251SX47"/>
<proteinExistence type="inferred from homology"/>
<dbReference type="EMBL" id="CM007902">
    <property type="protein sequence ID" value="OTG03420.1"/>
    <property type="molecule type" value="Genomic_DNA"/>
</dbReference>
<evidence type="ECO:0000313" key="5">
    <source>
        <dbReference type="EMBL" id="OTG03420.1"/>
    </source>
</evidence>
<dbReference type="InterPro" id="IPR036291">
    <property type="entry name" value="NAD(P)-bd_dom_sf"/>
</dbReference>
<feature type="domain" description="NAD-dependent epimerase/dehydratase" evidence="4">
    <location>
        <begin position="19"/>
        <end position="169"/>
    </location>
</feature>
<dbReference type="GO" id="GO:0016854">
    <property type="term" value="F:racemase and epimerase activity"/>
    <property type="evidence" value="ECO:0000318"/>
    <property type="project" value="GO_Central"/>
</dbReference>
<dbReference type="Gene3D" id="3.40.50.720">
    <property type="entry name" value="NAD(P)-binding Rossmann-like Domain"/>
    <property type="match status" value="2"/>
</dbReference>
<accession>A0A251SX47</accession>
<dbReference type="PANTHER" id="PTHR43574">
    <property type="entry name" value="EPIMERASE-RELATED"/>
    <property type="match status" value="1"/>
</dbReference>
<keyword evidence="3" id="KW-0413">Isomerase</keyword>
<reference evidence="6" key="1">
    <citation type="journal article" date="2017" name="Nature">
        <title>The sunflower genome provides insights into oil metabolism, flowering and Asterid evolution.</title>
        <authorList>
            <person name="Badouin H."/>
            <person name="Gouzy J."/>
            <person name="Grassa C.J."/>
            <person name="Murat F."/>
            <person name="Staton S.E."/>
            <person name="Cottret L."/>
            <person name="Lelandais-Briere C."/>
            <person name="Owens G.L."/>
            <person name="Carrere S."/>
            <person name="Mayjonade B."/>
            <person name="Legrand L."/>
            <person name="Gill N."/>
            <person name="Kane N.C."/>
            <person name="Bowers J.E."/>
            <person name="Hubner S."/>
            <person name="Bellec A."/>
            <person name="Berard A."/>
            <person name="Berges H."/>
            <person name="Blanchet N."/>
            <person name="Boniface M.C."/>
            <person name="Brunel D."/>
            <person name="Catrice O."/>
            <person name="Chaidir N."/>
            <person name="Claudel C."/>
            <person name="Donnadieu C."/>
            <person name="Faraut T."/>
            <person name="Fievet G."/>
            <person name="Helmstetter N."/>
            <person name="King M."/>
            <person name="Knapp S.J."/>
            <person name="Lai Z."/>
            <person name="Le Paslier M.C."/>
            <person name="Lippi Y."/>
            <person name="Lorenzon L."/>
            <person name="Mandel J.R."/>
            <person name="Marage G."/>
            <person name="Marchand G."/>
            <person name="Marquand E."/>
            <person name="Bret-Mestries E."/>
            <person name="Morien E."/>
            <person name="Nambeesan S."/>
            <person name="Nguyen T."/>
            <person name="Pegot-Espagnet P."/>
            <person name="Pouilly N."/>
            <person name="Raftis F."/>
            <person name="Sallet E."/>
            <person name="Schiex T."/>
            <person name="Thomas J."/>
            <person name="Vandecasteele C."/>
            <person name="Vares D."/>
            <person name="Vear F."/>
            <person name="Vautrin S."/>
            <person name="Crespi M."/>
            <person name="Mangin B."/>
            <person name="Burke J.M."/>
            <person name="Salse J."/>
            <person name="Munos S."/>
            <person name="Vincourt P."/>
            <person name="Rieseberg L.H."/>
            <person name="Langlade N.B."/>
        </authorList>
    </citation>
    <scope>NUCLEOTIDE SEQUENCE [LARGE SCALE GENOMIC DNA]</scope>
    <source>
        <strain evidence="6">cv. SF193</strain>
    </source>
</reference>
<sequence length="375" mass="42115">MGVTVKSSVNIALKTGYSVLVTVAAGFVGIHISAALRCRGDYVLGLDNFNSYYDPTLKRARQHVEKKWDFHCGTGHKGHRNPKSYSHSNIAGFIIVLEVCKNANPQPAIVWVSSTSFMGLIQKYPFRKKIELILYAATKKAAEEIAQTYNHIYGLSLTGFRFFTVYGPCTIYSNIHHETDLGETDLGETDLGETHLGETDLGETDLGETHPCLTKRKQVDETHVFHRHSMCFAKYGLGPSRVSLTLRSAQDFDLWMCYKPKDKIKSFVLLAWLRSSYKRRRNAVAKPSCVTSSRVHTKLEEVVGRRKGVAQLRIFNLGNTSPVPVSELVSILEKLLKVKVKAIRRVMKLPRIGDVPFTHVNISLAQRDFGVEEVC</sequence>
<dbReference type="InParanoid" id="A0A251SX47"/>
<evidence type="ECO:0000259" key="4">
    <source>
        <dbReference type="Pfam" id="PF01370"/>
    </source>
</evidence>
<dbReference type="InterPro" id="IPR001509">
    <property type="entry name" value="Epimerase_deHydtase"/>
</dbReference>
<evidence type="ECO:0000256" key="1">
    <source>
        <dbReference type="ARBA" id="ARBA00007637"/>
    </source>
</evidence>
<evidence type="ECO:0000256" key="3">
    <source>
        <dbReference type="ARBA" id="ARBA00023235"/>
    </source>
</evidence>
<keyword evidence="2" id="KW-0520">NAD</keyword>
<dbReference type="SUPFAM" id="SSF51735">
    <property type="entry name" value="NAD(P)-binding Rossmann-fold domains"/>
    <property type="match status" value="2"/>
</dbReference>
<organism evidence="5 6">
    <name type="scientific">Helianthus annuus</name>
    <name type="common">Common sunflower</name>
    <dbReference type="NCBI Taxonomy" id="4232"/>
    <lineage>
        <taxon>Eukaryota</taxon>
        <taxon>Viridiplantae</taxon>
        <taxon>Streptophyta</taxon>
        <taxon>Embryophyta</taxon>
        <taxon>Tracheophyta</taxon>
        <taxon>Spermatophyta</taxon>
        <taxon>Magnoliopsida</taxon>
        <taxon>eudicotyledons</taxon>
        <taxon>Gunneridae</taxon>
        <taxon>Pentapetalae</taxon>
        <taxon>asterids</taxon>
        <taxon>campanulids</taxon>
        <taxon>Asterales</taxon>
        <taxon>Asteraceae</taxon>
        <taxon>Asteroideae</taxon>
        <taxon>Heliantheae alliance</taxon>
        <taxon>Heliantheae</taxon>
        <taxon>Helianthus</taxon>
    </lineage>
</organism>
<gene>
    <name evidence="5" type="ORF">HannXRQ_Chr13g0423831</name>
</gene>
<dbReference type="STRING" id="4232.A0A251SX47"/>
<dbReference type="Proteomes" id="UP000215914">
    <property type="component" value="Chromosome 13"/>
</dbReference>
<evidence type="ECO:0000313" key="6">
    <source>
        <dbReference type="Proteomes" id="UP000215914"/>
    </source>
</evidence>
<dbReference type="PRINTS" id="PR01713">
    <property type="entry name" value="NUCEPIMERASE"/>
</dbReference>
<protein>
    <submittedName>
        <fullName evidence="5">Putative NAD-dependent epimerase/dehydratase domain, Nucleotide sugar epimerase</fullName>
    </submittedName>
</protein>
<name>A0A251SX47_HELAN</name>